<sequence length="133" mass="15401">MTKKHTQNPPKLLMSHVFYVASTDRSLEYENCITNGTMLHNVLRVMIPNAPKLRHVCLQTGHKHYNGSFECLSKPHDPPFHECLPRLKLLNFYYKLEDVLFEEVGKKKGLTWSVHRPGIIFGFSPNSSEYSEN</sequence>
<dbReference type="AlphaFoldDB" id="A0AAD9ZTX7"/>
<gene>
    <name evidence="2" type="ORF">Dsin_024294</name>
</gene>
<comment type="caution">
    <text evidence="2">The sequence shown here is derived from an EMBL/GenBank/DDBJ whole genome shotgun (WGS) entry which is preliminary data.</text>
</comment>
<dbReference type="EMBL" id="JANJYJ010000008">
    <property type="protein sequence ID" value="KAK3192984.1"/>
    <property type="molecule type" value="Genomic_DNA"/>
</dbReference>
<feature type="domain" description="PRISE-like Rossmann-fold" evidence="1">
    <location>
        <begin position="18"/>
        <end position="131"/>
    </location>
</feature>
<evidence type="ECO:0000259" key="1">
    <source>
        <dbReference type="Pfam" id="PF22917"/>
    </source>
</evidence>
<protein>
    <recommendedName>
        <fullName evidence="1">PRISE-like Rossmann-fold domain-containing protein</fullName>
    </recommendedName>
</protein>
<proteinExistence type="predicted"/>
<dbReference type="Proteomes" id="UP001281410">
    <property type="component" value="Unassembled WGS sequence"/>
</dbReference>
<evidence type="ECO:0000313" key="2">
    <source>
        <dbReference type="EMBL" id="KAK3192984.1"/>
    </source>
</evidence>
<dbReference type="PANTHER" id="PTHR32487">
    <property type="entry name" value="3-OXO-DELTA(4,5)-STEROID 5-BETA-REDUCTASE"/>
    <property type="match status" value="1"/>
</dbReference>
<reference evidence="2" key="1">
    <citation type="journal article" date="2023" name="Plant J.">
        <title>Genome sequences and population genomics provide insights into the demographic history, inbreeding, and mutation load of two 'living fossil' tree species of Dipteronia.</title>
        <authorList>
            <person name="Feng Y."/>
            <person name="Comes H.P."/>
            <person name="Chen J."/>
            <person name="Zhu S."/>
            <person name="Lu R."/>
            <person name="Zhang X."/>
            <person name="Li P."/>
            <person name="Qiu J."/>
            <person name="Olsen K.M."/>
            <person name="Qiu Y."/>
        </authorList>
    </citation>
    <scope>NUCLEOTIDE SEQUENCE</scope>
    <source>
        <strain evidence="2">NBL</strain>
    </source>
</reference>
<dbReference type="PANTHER" id="PTHR32487:SF31">
    <property type="entry name" value="NAD-DEPENDENT EPIMERASE_DEHYDRATASE DOMAIN-CONTAINING PROTEIN"/>
    <property type="match status" value="1"/>
</dbReference>
<dbReference type="GO" id="GO:0006629">
    <property type="term" value="P:lipid metabolic process"/>
    <property type="evidence" value="ECO:0007669"/>
    <property type="project" value="UniProtKB-ARBA"/>
</dbReference>
<dbReference type="GO" id="GO:0016627">
    <property type="term" value="F:oxidoreductase activity, acting on the CH-CH group of donors"/>
    <property type="evidence" value="ECO:0007669"/>
    <property type="project" value="UniProtKB-ARBA"/>
</dbReference>
<evidence type="ECO:0000313" key="3">
    <source>
        <dbReference type="Proteomes" id="UP001281410"/>
    </source>
</evidence>
<dbReference type="Gene3D" id="3.40.50.720">
    <property type="entry name" value="NAD(P)-binding Rossmann-like Domain"/>
    <property type="match status" value="1"/>
</dbReference>
<dbReference type="Pfam" id="PF22917">
    <property type="entry name" value="PRISE"/>
    <property type="match status" value="1"/>
</dbReference>
<name>A0AAD9ZTX7_9ROSI</name>
<accession>A0AAD9ZTX7</accession>
<keyword evidence="3" id="KW-1185">Reference proteome</keyword>
<dbReference type="InterPro" id="IPR055222">
    <property type="entry name" value="PRISE-like_Rossmann-fold"/>
</dbReference>
<organism evidence="2 3">
    <name type="scientific">Dipteronia sinensis</name>
    <dbReference type="NCBI Taxonomy" id="43782"/>
    <lineage>
        <taxon>Eukaryota</taxon>
        <taxon>Viridiplantae</taxon>
        <taxon>Streptophyta</taxon>
        <taxon>Embryophyta</taxon>
        <taxon>Tracheophyta</taxon>
        <taxon>Spermatophyta</taxon>
        <taxon>Magnoliopsida</taxon>
        <taxon>eudicotyledons</taxon>
        <taxon>Gunneridae</taxon>
        <taxon>Pentapetalae</taxon>
        <taxon>rosids</taxon>
        <taxon>malvids</taxon>
        <taxon>Sapindales</taxon>
        <taxon>Sapindaceae</taxon>
        <taxon>Hippocastanoideae</taxon>
        <taxon>Acereae</taxon>
        <taxon>Dipteronia</taxon>
    </lineage>
</organism>